<feature type="domain" description="Pyruvate kinase C-terminal" evidence="16">
    <location>
        <begin position="451"/>
        <end position="563"/>
    </location>
</feature>
<comment type="pathway">
    <text evidence="2 13">Carbohydrate degradation; glycolysis; pyruvate from D-glyceraldehyde 3-phosphate: step 5/5.</text>
</comment>
<dbReference type="PANTHER" id="PTHR11817">
    <property type="entry name" value="PYRUVATE KINASE"/>
    <property type="match status" value="1"/>
</dbReference>
<evidence type="ECO:0000313" key="18">
    <source>
        <dbReference type="Proteomes" id="UP000215902"/>
    </source>
</evidence>
<protein>
    <recommendedName>
        <fullName evidence="4 13">Pyruvate kinase</fullName>
        <ecNumber evidence="4 13">2.7.1.40</ecNumber>
    </recommendedName>
</protein>
<dbReference type="AlphaFoldDB" id="A0A267GKQ7"/>
<evidence type="ECO:0000256" key="9">
    <source>
        <dbReference type="ARBA" id="ARBA00022840"/>
    </source>
</evidence>
<keyword evidence="9" id="KW-0067">ATP-binding</keyword>
<keyword evidence="18" id="KW-1185">Reference proteome</keyword>
<organism evidence="17 18">
    <name type="scientific">Macrostomum lignano</name>
    <dbReference type="NCBI Taxonomy" id="282301"/>
    <lineage>
        <taxon>Eukaryota</taxon>
        <taxon>Metazoa</taxon>
        <taxon>Spiralia</taxon>
        <taxon>Lophotrochozoa</taxon>
        <taxon>Platyhelminthes</taxon>
        <taxon>Rhabditophora</taxon>
        <taxon>Macrostomorpha</taxon>
        <taxon>Macrostomida</taxon>
        <taxon>Macrostomidae</taxon>
        <taxon>Macrostomum</taxon>
    </lineage>
</organism>
<comment type="caution">
    <text evidence="17">The sequence shown here is derived from an EMBL/GenBank/DDBJ whole genome shotgun (WGS) entry which is preliminary data.</text>
</comment>
<dbReference type="STRING" id="282301.A0A267GKQ7"/>
<evidence type="ECO:0000259" key="15">
    <source>
        <dbReference type="Pfam" id="PF00224"/>
    </source>
</evidence>
<dbReference type="InterPro" id="IPR040442">
    <property type="entry name" value="Pyrv_kinase-like_dom_sf"/>
</dbReference>
<name>A0A267GKQ7_9PLAT</name>
<dbReference type="PRINTS" id="PR01050">
    <property type="entry name" value="PYRUVTKNASE"/>
</dbReference>
<dbReference type="InterPro" id="IPR015806">
    <property type="entry name" value="Pyrv_Knase_insert_dom_sf"/>
</dbReference>
<dbReference type="GO" id="GO:0030955">
    <property type="term" value="F:potassium ion binding"/>
    <property type="evidence" value="ECO:0007669"/>
    <property type="project" value="InterPro"/>
</dbReference>
<dbReference type="InterPro" id="IPR011037">
    <property type="entry name" value="Pyrv_Knase-like_insert_dom_sf"/>
</dbReference>
<dbReference type="Gene3D" id="2.40.33.10">
    <property type="entry name" value="PK beta-barrel domain-like"/>
    <property type="match status" value="1"/>
</dbReference>
<keyword evidence="11 13" id="KW-0324">Glycolysis</keyword>
<evidence type="ECO:0000256" key="14">
    <source>
        <dbReference type="SAM" id="MobiDB-lite"/>
    </source>
</evidence>
<evidence type="ECO:0000256" key="5">
    <source>
        <dbReference type="ARBA" id="ARBA00022679"/>
    </source>
</evidence>
<evidence type="ECO:0000259" key="16">
    <source>
        <dbReference type="Pfam" id="PF02887"/>
    </source>
</evidence>
<keyword evidence="7" id="KW-0547">Nucleotide-binding</keyword>
<keyword evidence="12" id="KW-0670">Pyruvate</keyword>
<evidence type="ECO:0000256" key="10">
    <source>
        <dbReference type="ARBA" id="ARBA00022842"/>
    </source>
</evidence>
<dbReference type="InterPro" id="IPR015795">
    <property type="entry name" value="Pyrv_Knase_C"/>
</dbReference>
<dbReference type="OrthoDB" id="108365at2759"/>
<dbReference type="Gene3D" id="3.20.20.60">
    <property type="entry name" value="Phosphoenolpyruvate-binding domains"/>
    <property type="match status" value="1"/>
</dbReference>
<feature type="region of interest" description="Disordered" evidence="14">
    <location>
        <begin position="589"/>
        <end position="623"/>
    </location>
</feature>
<feature type="domain" description="Pyruvate kinase barrel" evidence="15">
    <location>
        <begin position="67"/>
        <end position="403"/>
    </location>
</feature>
<keyword evidence="10 13" id="KW-0460">Magnesium</keyword>
<dbReference type="SUPFAM" id="SSF52935">
    <property type="entry name" value="PK C-terminal domain-like"/>
    <property type="match status" value="1"/>
</dbReference>
<dbReference type="EMBL" id="NIVC01000271">
    <property type="protein sequence ID" value="PAA86613.1"/>
    <property type="molecule type" value="Genomic_DNA"/>
</dbReference>
<dbReference type="Pfam" id="PF00224">
    <property type="entry name" value="PK"/>
    <property type="match status" value="1"/>
</dbReference>
<evidence type="ECO:0000256" key="1">
    <source>
        <dbReference type="ARBA" id="ARBA00001958"/>
    </source>
</evidence>
<dbReference type="NCBIfam" id="TIGR01064">
    <property type="entry name" value="pyruv_kin"/>
    <property type="match status" value="1"/>
</dbReference>
<evidence type="ECO:0000256" key="6">
    <source>
        <dbReference type="ARBA" id="ARBA00022723"/>
    </source>
</evidence>
<dbReference type="EC" id="2.7.1.40" evidence="4 13"/>
<dbReference type="Pfam" id="PF02887">
    <property type="entry name" value="PK_C"/>
    <property type="match status" value="1"/>
</dbReference>
<dbReference type="GO" id="GO:0000287">
    <property type="term" value="F:magnesium ion binding"/>
    <property type="evidence" value="ECO:0007669"/>
    <property type="project" value="InterPro"/>
</dbReference>
<dbReference type="GO" id="GO:0016301">
    <property type="term" value="F:kinase activity"/>
    <property type="evidence" value="ECO:0007669"/>
    <property type="project" value="UniProtKB-KW"/>
</dbReference>
<comment type="similarity">
    <text evidence="3 13">Belongs to the pyruvate kinase family.</text>
</comment>
<evidence type="ECO:0000256" key="8">
    <source>
        <dbReference type="ARBA" id="ARBA00022777"/>
    </source>
</evidence>
<evidence type="ECO:0000256" key="11">
    <source>
        <dbReference type="ARBA" id="ARBA00023152"/>
    </source>
</evidence>
<dbReference type="SUPFAM" id="SSF50800">
    <property type="entry name" value="PK beta-barrel domain-like"/>
    <property type="match status" value="1"/>
</dbReference>
<comment type="catalytic activity">
    <reaction evidence="13">
        <text>pyruvate + ATP = phosphoenolpyruvate + ADP + H(+)</text>
        <dbReference type="Rhea" id="RHEA:18157"/>
        <dbReference type="ChEBI" id="CHEBI:15361"/>
        <dbReference type="ChEBI" id="CHEBI:15378"/>
        <dbReference type="ChEBI" id="CHEBI:30616"/>
        <dbReference type="ChEBI" id="CHEBI:58702"/>
        <dbReference type="ChEBI" id="CHEBI:456216"/>
        <dbReference type="EC" id="2.7.1.40"/>
    </reaction>
</comment>
<dbReference type="InterPro" id="IPR015813">
    <property type="entry name" value="Pyrv/PenolPyrv_kinase-like_dom"/>
</dbReference>
<dbReference type="UniPathway" id="UPA00109">
    <property type="reaction ID" value="UER00188"/>
</dbReference>
<sequence length="623" mass="68464">MQQDDSSHAFQFGGVQLTLPTPTLSKVSSTMPGYYRMNTQSRIMHSRETQLTHLCRLDIDNLPIYPRVTSIMCTLGPSCETPEMIRRMIVRGMNIARINLTLGSYKYCSQLIKAVRAEEAKLNSESMDSYMVAVAVDITAPTLRTGQVGGAVNGSFKVSEGEFVTITVDEAYKDDCTAEHLYIDTAYWRKSFHAINVGDRIDIDDGTVMLIAREKASLTGSIRCLVEQGGILLSSRVVRLPRMAEYRHAVAEKYKQDLLFAVENQVDIVCCGFAESGLAITQIRKVLGPFSLNTKVLARIESSDGLKNLADILSVADGVFVDRGELGRNLPIEKVFLAQKSVIAHANAAKKPAVVAAQMLDSMRHKPRATRAEVSDVANAVLDGADVLALGVETAKGAFPLETLQVMVQVCQEAESAYYHGRKFVDLKRIEAVRLAAMGPNDEQIETFTSATAAVSAAMTNGAAAIIVVTTTGKTAFAVASYRPPCPILTVTRQMSVARQCHLYRGLRPVYFSEEKCDDWSEDMDRRITHTLQFAVRSKFVKPGERVVICTGWHAGQTNTVRLVVVPAEEFMSSPLHIVRSSQVFNVSSKQQQPREVAPNQPNLLPPNQPAPAWGENPTVTFD</sequence>
<reference evidence="17 18" key="1">
    <citation type="submission" date="2017-06" db="EMBL/GenBank/DDBJ databases">
        <title>A platform for efficient transgenesis in Macrostomum lignano, a flatworm model organism for stem cell research.</title>
        <authorList>
            <person name="Berezikov E."/>
        </authorList>
    </citation>
    <scope>NUCLEOTIDE SEQUENCE [LARGE SCALE GENOMIC DNA]</scope>
    <source>
        <strain evidence="17">DV1</strain>
        <tissue evidence="17">Whole organism</tissue>
    </source>
</reference>
<evidence type="ECO:0000313" key="17">
    <source>
        <dbReference type="EMBL" id="PAA86613.1"/>
    </source>
</evidence>
<comment type="cofactor">
    <cofactor evidence="1">
        <name>K(+)</name>
        <dbReference type="ChEBI" id="CHEBI:29103"/>
    </cofactor>
</comment>
<evidence type="ECO:0000256" key="7">
    <source>
        <dbReference type="ARBA" id="ARBA00022741"/>
    </source>
</evidence>
<dbReference type="Proteomes" id="UP000215902">
    <property type="component" value="Unassembled WGS sequence"/>
</dbReference>
<evidence type="ECO:0000256" key="4">
    <source>
        <dbReference type="ARBA" id="ARBA00012142"/>
    </source>
</evidence>
<keyword evidence="8 13" id="KW-0418">Kinase</keyword>
<dbReference type="InterPro" id="IPR001697">
    <property type="entry name" value="Pyr_Knase"/>
</dbReference>
<dbReference type="InterPro" id="IPR015793">
    <property type="entry name" value="Pyrv_Knase_brl"/>
</dbReference>
<accession>A0A267GKQ7</accession>
<evidence type="ECO:0000256" key="3">
    <source>
        <dbReference type="ARBA" id="ARBA00008663"/>
    </source>
</evidence>
<keyword evidence="6" id="KW-0479">Metal-binding</keyword>
<dbReference type="SUPFAM" id="SSF51621">
    <property type="entry name" value="Phosphoenolpyruvate/pyruvate domain"/>
    <property type="match status" value="1"/>
</dbReference>
<evidence type="ECO:0000256" key="13">
    <source>
        <dbReference type="RuleBase" id="RU000504"/>
    </source>
</evidence>
<proteinExistence type="inferred from homology"/>
<gene>
    <name evidence="17" type="ORF">BOX15_Mlig028607g1</name>
</gene>
<dbReference type="GO" id="GO:0004743">
    <property type="term" value="F:pyruvate kinase activity"/>
    <property type="evidence" value="ECO:0007669"/>
    <property type="project" value="UniProtKB-EC"/>
</dbReference>
<evidence type="ECO:0000256" key="12">
    <source>
        <dbReference type="ARBA" id="ARBA00023317"/>
    </source>
</evidence>
<dbReference type="InterPro" id="IPR036918">
    <property type="entry name" value="Pyrv_Knase_C_sf"/>
</dbReference>
<dbReference type="Gene3D" id="3.40.1380.20">
    <property type="entry name" value="Pyruvate kinase, C-terminal domain"/>
    <property type="match status" value="1"/>
</dbReference>
<evidence type="ECO:0000256" key="2">
    <source>
        <dbReference type="ARBA" id="ARBA00004997"/>
    </source>
</evidence>
<dbReference type="GO" id="GO:0005524">
    <property type="term" value="F:ATP binding"/>
    <property type="evidence" value="ECO:0007669"/>
    <property type="project" value="UniProtKB-KW"/>
</dbReference>
<keyword evidence="5 13" id="KW-0808">Transferase</keyword>